<feature type="domain" description="Galectin" evidence="5">
    <location>
        <begin position="36"/>
        <end position="169"/>
    </location>
</feature>
<dbReference type="SUPFAM" id="SSF49899">
    <property type="entry name" value="Concanavalin A-like lectins/glucanases"/>
    <property type="match status" value="2"/>
</dbReference>
<dbReference type="Proteomes" id="UP000005226">
    <property type="component" value="Chromosome 16"/>
</dbReference>
<dbReference type="InterPro" id="IPR044156">
    <property type="entry name" value="Galectin-like"/>
</dbReference>
<dbReference type="GO" id="GO:0005737">
    <property type="term" value="C:cytoplasm"/>
    <property type="evidence" value="ECO:0007669"/>
    <property type="project" value="TreeGrafter"/>
</dbReference>
<dbReference type="FunFam" id="2.60.120.200:FF:000124">
    <property type="entry name" value="Galectin-4"/>
    <property type="match status" value="1"/>
</dbReference>
<dbReference type="InParanoid" id="A0A674NP93"/>
<feature type="compositionally biased region" description="Polar residues" evidence="4">
    <location>
        <begin position="8"/>
        <end position="28"/>
    </location>
</feature>
<dbReference type="GeneTree" id="ENSGT00940000155727"/>
<organism evidence="6 7">
    <name type="scientific">Takifugu rubripes</name>
    <name type="common">Japanese pufferfish</name>
    <name type="synonym">Fugu rubripes</name>
    <dbReference type="NCBI Taxonomy" id="31033"/>
    <lineage>
        <taxon>Eukaryota</taxon>
        <taxon>Metazoa</taxon>
        <taxon>Chordata</taxon>
        <taxon>Craniata</taxon>
        <taxon>Vertebrata</taxon>
        <taxon>Euteleostomi</taxon>
        <taxon>Actinopterygii</taxon>
        <taxon>Neopterygii</taxon>
        <taxon>Teleostei</taxon>
        <taxon>Neoteleostei</taxon>
        <taxon>Acanthomorphata</taxon>
        <taxon>Eupercaria</taxon>
        <taxon>Tetraodontiformes</taxon>
        <taxon>Tetradontoidea</taxon>
        <taxon>Tetraodontidae</taxon>
        <taxon>Takifugu</taxon>
    </lineage>
</organism>
<keyword evidence="1 3" id="KW-0430">Lectin</keyword>
<dbReference type="InterPro" id="IPR001079">
    <property type="entry name" value="Galectin_CRD"/>
</dbReference>
<evidence type="ECO:0000256" key="1">
    <source>
        <dbReference type="ARBA" id="ARBA00022734"/>
    </source>
</evidence>
<dbReference type="PROSITE" id="PS51304">
    <property type="entry name" value="GALECTIN"/>
    <property type="match status" value="2"/>
</dbReference>
<evidence type="ECO:0000259" key="5">
    <source>
        <dbReference type="PROSITE" id="PS51304"/>
    </source>
</evidence>
<dbReference type="Gene3D" id="2.60.120.200">
    <property type="match status" value="2"/>
</dbReference>
<dbReference type="FunCoup" id="A0A674NP93">
    <property type="interactions" value="500"/>
</dbReference>
<evidence type="ECO:0000313" key="6">
    <source>
        <dbReference type="Ensembl" id="ENSTRUP00000075193.1"/>
    </source>
</evidence>
<keyword evidence="7" id="KW-1185">Reference proteome</keyword>
<dbReference type="SMART" id="SM00276">
    <property type="entry name" value="GLECT"/>
    <property type="match status" value="2"/>
</dbReference>
<proteinExistence type="predicted"/>
<reference evidence="6" key="2">
    <citation type="submission" date="2025-08" db="UniProtKB">
        <authorList>
            <consortium name="Ensembl"/>
        </authorList>
    </citation>
    <scope>IDENTIFICATION</scope>
</reference>
<dbReference type="GO" id="GO:0030246">
    <property type="term" value="F:carbohydrate binding"/>
    <property type="evidence" value="ECO:0007669"/>
    <property type="project" value="UniProtKB-UniRule"/>
</dbReference>
<keyword evidence="2" id="KW-0677">Repeat</keyword>
<protein>
    <recommendedName>
        <fullName evidence="3">Galectin</fullName>
    </recommendedName>
</protein>
<dbReference type="Pfam" id="PF00337">
    <property type="entry name" value="Gal-bind_lectin"/>
    <property type="match status" value="2"/>
</dbReference>
<evidence type="ECO:0000256" key="4">
    <source>
        <dbReference type="SAM" id="MobiDB-lite"/>
    </source>
</evidence>
<sequence>MWNPGPSRLTSQAGSEGSKMSMTDPRQTFLNPTVPFTGTILGGLHPGEMVLIQGHVPSDADRFQVDFTCGSSVKPRADVAFHFNPRFGRSPNIVCNTLQNQLWGREEVSYQNPFTLGSTFEIIILVLRDQFKVAVDGTHVLHYDHRVALQRVNTLFIAGKVQVSAVGILSNSEPVGYSLAELVSPTATTGSVFVRQCDHVTSYSEQSVPFRAQLKGGLSVGHSITVTGRTNHNAESFCVNLRNSNSSDIALHLNPRLKKKAFVRNSFLCQSWGPEETAVAKFPFLAGDYFEIIILCDHHHFRVAVNGTHQLDYKHRVSDLKQITELEVLGDVQLLSMSSSEAISNQ</sequence>
<reference evidence="6 7" key="1">
    <citation type="journal article" date="2011" name="Genome Biol. Evol.">
        <title>Integration of the genetic map and genome assembly of fugu facilitates insights into distinct features of genome evolution in teleosts and mammals.</title>
        <authorList>
            <person name="Kai W."/>
            <person name="Kikuchi K."/>
            <person name="Tohari S."/>
            <person name="Chew A.K."/>
            <person name="Tay A."/>
            <person name="Fujiwara A."/>
            <person name="Hosoya S."/>
            <person name="Suetake H."/>
            <person name="Naruse K."/>
            <person name="Brenner S."/>
            <person name="Suzuki Y."/>
            <person name="Venkatesh B."/>
        </authorList>
    </citation>
    <scope>NUCLEOTIDE SEQUENCE [LARGE SCALE GENOMIC DNA]</scope>
</reference>
<dbReference type="FunFam" id="2.60.120.200:FF:000023">
    <property type="entry name" value="Galectin"/>
    <property type="match status" value="1"/>
</dbReference>
<evidence type="ECO:0000256" key="2">
    <source>
        <dbReference type="ARBA" id="ARBA00022737"/>
    </source>
</evidence>
<reference evidence="6" key="3">
    <citation type="submission" date="2025-09" db="UniProtKB">
        <authorList>
            <consortium name="Ensembl"/>
        </authorList>
    </citation>
    <scope>IDENTIFICATION</scope>
</reference>
<gene>
    <name evidence="6" type="primary">lgals8</name>
</gene>
<dbReference type="SMART" id="SM00908">
    <property type="entry name" value="Gal-bind_lectin"/>
    <property type="match status" value="2"/>
</dbReference>
<evidence type="ECO:0000256" key="3">
    <source>
        <dbReference type="RuleBase" id="RU102079"/>
    </source>
</evidence>
<accession>A0A674NP93</accession>
<dbReference type="InterPro" id="IPR013320">
    <property type="entry name" value="ConA-like_dom_sf"/>
</dbReference>
<dbReference type="OMA" id="TPYSIRI"/>
<dbReference type="Ensembl" id="ENSTRUT00000086204.1">
    <property type="protein sequence ID" value="ENSTRUP00000075193.1"/>
    <property type="gene ID" value="ENSTRUG00000029546.1"/>
</dbReference>
<dbReference type="AlphaFoldDB" id="A0A674NP93"/>
<evidence type="ECO:0000313" key="7">
    <source>
        <dbReference type="Proteomes" id="UP000005226"/>
    </source>
</evidence>
<dbReference type="PANTHER" id="PTHR11346">
    <property type="entry name" value="GALECTIN"/>
    <property type="match status" value="1"/>
</dbReference>
<dbReference type="CDD" id="cd00070">
    <property type="entry name" value="GLECT"/>
    <property type="match status" value="2"/>
</dbReference>
<feature type="region of interest" description="Disordered" evidence="4">
    <location>
        <begin position="1"/>
        <end position="28"/>
    </location>
</feature>
<feature type="domain" description="Galectin" evidence="5">
    <location>
        <begin position="210"/>
        <end position="340"/>
    </location>
</feature>
<dbReference type="PANTHER" id="PTHR11346:SF22">
    <property type="entry name" value="GALECTIN-8"/>
    <property type="match status" value="1"/>
</dbReference>
<name>A0A674NP93_TAKRU</name>